<feature type="domain" description="TfoX N-terminal" evidence="1">
    <location>
        <begin position="13"/>
        <end position="105"/>
    </location>
</feature>
<name>A0A2T0X7J4_9RHOB</name>
<dbReference type="Pfam" id="PF04993">
    <property type="entry name" value="TfoX_N"/>
    <property type="match status" value="1"/>
</dbReference>
<dbReference type="Gene3D" id="3.30.1460.30">
    <property type="entry name" value="YgaC/TfoX-N like chaperone"/>
    <property type="match status" value="1"/>
</dbReference>
<proteinExistence type="predicted"/>
<evidence type="ECO:0000259" key="1">
    <source>
        <dbReference type="Pfam" id="PF04993"/>
    </source>
</evidence>
<dbReference type="InterPro" id="IPR007076">
    <property type="entry name" value="TfoX_N"/>
</dbReference>
<dbReference type="EMBL" id="PVTT01000001">
    <property type="protein sequence ID" value="PRY94922.1"/>
    <property type="molecule type" value="Genomic_DNA"/>
</dbReference>
<keyword evidence="3" id="KW-1185">Reference proteome</keyword>
<dbReference type="Proteomes" id="UP000238801">
    <property type="component" value="Unassembled WGS sequence"/>
</dbReference>
<comment type="caution">
    <text evidence="2">The sequence shown here is derived from an EMBL/GenBank/DDBJ whole genome shotgun (WGS) entry which is preliminary data.</text>
</comment>
<reference evidence="2 3" key="1">
    <citation type="submission" date="2018-03" db="EMBL/GenBank/DDBJ databases">
        <title>Genomic Encyclopedia of Archaeal and Bacterial Type Strains, Phase II (KMG-II): from individual species to whole genera.</title>
        <authorList>
            <person name="Goeker M."/>
        </authorList>
    </citation>
    <scope>NUCLEOTIDE SEQUENCE [LARGE SCALE GENOMIC DNA]</scope>
    <source>
        <strain evidence="2 3">DSM 29318</strain>
    </source>
</reference>
<evidence type="ECO:0000313" key="3">
    <source>
        <dbReference type="Proteomes" id="UP000238801"/>
    </source>
</evidence>
<gene>
    <name evidence="2" type="ORF">BCF33_0525</name>
</gene>
<dbReference type="AlphaFoldDB" id="A0A2T0X7J4"/>
<dbReference type="SUPFAM" id="SSF159894">
    <property type="entry name" value="YgaC/TfoX-N like"/>
    <property type="match status" value="1"/>
</dbReference>
<organism evidence="2 3">
    <name type="scientific">Hasllibacter halocynthiae</name>
    <dbReference type="NCBI Taxonomy" id="595589"/>
    <lineage>
        <taxon>Bacteria</taxon>
        <taxon>Pseudomonadati</taxon>
        <taxon>Pseudomonadota</taxon>
        <taxon>Alphaproteobacteria</taxon>
        <taxon>Rhodobacterales</taxon>
        <taxon>Roseobacteraceae</taxon>
        <taxon>Hasllibacter</taxon>
    </lineage>
</organism>
<dbReference type="OrthoDB" id="1524907at2"/>
<evidence type="ECO:0000313" key="2">
    <source>
        <dbReference type="EMBL" id="PRY94922.1"/>
    </source>
</evidence>
<accession>A0A2T0X7J4</accession>
<protein>
    <submittedName>
        <fullName evidence="2">DNA transformation protein</fullName>
    </submittedName>
</protein>
<sequence length="108" mass="11281">MAVSAEQIEAVHDLFADLGPLTHRRMMGGASFCRSGTIFAMIGRDGVTRPKADGPFAERLAARGSGRFSIVRKDGSVATMGYWSLPPDAADDPDAASALAGEALSRLG</sequence>
<dbReference type="RefSeq" id="WP_106159369.1">
    <property type="nucleotide sequence ID" value="NZ_PVTT01000001.1"/>
</dbReference>